<dbReference type="CDD" id="cd12912">
    <property type="entry name" value="PDC2_MCP_like"/>
    <property type="match status" value="1"/>
</dbReference>
<comment type="caution">
    <text evidence="17">The sequence shown here is derived from an EMBL/GenBank/DDBJ whole genome shotgun (WGS) entry which is preliminary data.</text>
</comment>
<dbReference type="Pfam" id="PF08399">
    <property type="entry name" value="VWA_N"/>
    <property type="match status" value="1"/>
</dbReference>
<evidence type="ECO:0000256" key="7">
    <source>
        <dbReference type="ARBA" id="ARBA00022729"/>
    </source>
</evidence>
<dbReference type="InterPro" id="IPR036465">
    <property type="entry name" value="vWFA_dom_sf"/>
</dbReference>
<dbReference type="FunFam" id="3.30.450.20:FF:000057">
    <property type="entry name" value="Voltage-dependent calcium channel subunit alpha-2/delta-4"/>
    <property type="match status" value="1"/>
</dbReference>
<evidence type="ECO:0000256" key="14">
    <source>
        <dbReference type="ARBA" id="ARBA00023180"/>
    </source>
</evidence>
<evidence type="ECO:0000256" key="13">
    <source>
        <dbReference type="ARBA" id="ARBA00023157"/>
    </source>
</evidence>
<evidence type="ECO:0000259" key="16">
    <source>
        <dbReference type="PROSITE" id="PS50234"/>
    </source>
</evidence>
<dbReference type="GO" id="GO:0046872">
    <property type="term" value="F:metal ion binding"/>
    <property type="evidence" value="ECO:0007669"/>
    <property type="project" value="UniProtKB-KW"/>
</dbReference>
<keyword evidence="13" id="KW-1015">Disulfide bond</keyword>
<keyword evidence="12" id="KW-0472">Membrane</keyword>
<dbReference type="SMART" id="SM00327">
    <property type="entry name" value="VWA"/>
    <property type="match status" value="1"/>
</dbReference>
<dbReference type="GO" id="GO:0005891">
    <property type="term" value="C:voltage-gated calcium channel complex"/>
    <property type="evidence" value="ECO:0007669"/>
    <property type="project" value="TreeGrafter"/>
</dbReference>
<protein>
    <recommendedName>
        <fullName evidence="16">VWFA domain-containing protein</fullName>
    </recommendedName>
</protein>
<keyword evidence="9" id="KW-0851">Voltage-gated channel</keyword>
<dbReference type="InterPro" id="IPR013608">
    <property type="entry name" value="VWA_N"/>
</dbReference>
<evidence type="ECO:0000256" key="4">
    <source>
        <dbReference type="ARBA" id="ARBA00022673"/>
    </source>
</evidence>
<dbReference type="Gene3D" id="3.40.50.410">
    <property type="entry name" value="von Willebrand factor, type A domain"/>
    <property type="match status" value="1"/>
</dbReference>
<evidence type="ECO:0000256" key="1">
    <source>
        <dbReference type="ARBA" id="ARBA00004479"/>
    </source>
</evidence>
<proteinExistence type="predicted"/>
<sequence>MNLATWFAVNTLDLFKDAAAFAIQWSQALDDVFTHNYQSDPALSWQYFGSTSGIMRHYPAKRWDMDREDLFDCRIRTWFIEAATCTKDVIILMDNSGSMEGMGHHIGSLTVSSILETFSNNDFINVLNYSSTTNYTIPCFENTLVQATKENIEIFRRAIELLEPDGKTRLGQALEVAFKLLEKYREKRGCTGNSTNTNCNQAIMIITDGVNRNDSDIVMKYNYFNNGSNIPVRIFTYLVGKEVDNAQELKWISCHNRGYYTHVQTLEQVTASVFQYISVVARPLVLQGTDHPVSWTHAYVDMTYDDKMDDQVNEPYRLLTSVAIPCYDTKINKMNDTVTAYLLGVAGTDVPLDEFSKLTAPYKIGVNGYALIVSNNGYVLMHPDLRPVFEGILKVNYNSIDLTQVEQHNDQLPARVIGETLRKLREDLVHRKEGNMHNILLSYHYDNMKRISEEYFDYYYTPLEETPFTIGIAIPNKYGNYSLEVGDEIQRNRHTGENLTSFFNGKWKIHPKWVYCKYHYLEGHEFDSPEKELLHFLGKMYDMDFKWERHYEVPKTENYTLETVDCLRKSLRDDDYYCDKQLVQRLIFDARNTYEPYSEQWKFNPREMPLFKRFNASLRFVATMSDILNYCYHFINRREFGDLHPRAINEKWYKSAVLQHQYDTESFVYSVPFTSGDKEDTLVTGSYAIFPSDRGLEAPGSVVGFQFSQAKLRDRVQEISNKLSNQCSHCSRCSGSLSCYVVDNSGYIIVSDREEDTGRFFGEVEGDILESMLVEKIFKKVTIYDYQALCDRRMDGHESGTSTLLTVSVNQQPITYVEIMLNWFFVKIMYLLLELNIYTILEPITAYAQDIIQTTLDPGTEENDTENVSVEEEEDVDTKKHHYYACETEINLYVLQQNLFISDNFHGEINKAGVRNYYVKRIPYSNLIFVAINSTVMQNKRIFSTTNPKRITEEPVFQINYMNTTLLPCKKLELSNLTTGRLTGCYNEHPL</sequence>
<keyword evidence="5" id="KW-0812">Transmembrane</keyword>
<feature type="non-terminal residue" evidence="17">
    <location>
        <position position="991"/>
    </location>
</feature>
<dbReference type="Pfam" id="PF13519">
    <property type="entry name" value="VWA_2"/>
    <property type="match status" value="1"/>
</dbReference>
<dbReference type="AlphaFoldDB" id="A0AAV8WKM6"/>
<keyword evidence="8" id="KW-0106">Calcium</keyword>
<evidence type="ECO:0000256" key="11">
    <source>
        <dbReference type="ARBA" id="ARBA00023065"/>
    </source>
</evidence>
<dbReference type="Proteomes" id="UP001162156">
    <property type="component" value="Unassembled WGS sequence"/>
</dbReference>
<evidence type="ECO:0000256" key="5">
    <source>
        <dbReference type="ARBA" id="ARBA00022692"/>
    </source>
</evidence>
<keyword evidence="7" id="KW-0732">Signal</keyword>
<keyword evidence="2" id="KW-0813">Transport</keyword>
<keyword evidence="14" id="KW-0325">Glycoprotein</keyword>
<evidence type="ECO:0000256" key="10">
    <source>
        <dbReference type="ARBA" id="ARBA00022989"/>
    </source>
</evidence>
<dbReference type="InterPro" id="IPR051173">
    <property type="entry name" value="Ca_channel_alpha-2/delta"/>
</dbReference>
<evidence type="ECO:0000256" key="15">
    <source>
        <dbReference type="ARBA" id="ARBA00023303"/>
    </source>
</evidence>
<evidence type="ECO:0000256" key="9">
    <source>
        <dbReference type="ARBA" id="ARBA00022882"/>
    </source>
</evidence>
<keyword evidence="3" id="KW-0109">Calcium transport</keyword>
<dbReference type="InterPro" id="IPR002035">
    <property type="entry name" value="VWF_A"/>
</dbReference>
<dbReference type="EMBL" id="JANEYF010005770">
    <property type="protein sequence ID" value="KAJ8926857.1"/>
    <property type="molecule type" value="Genomic_DNA"/>
</dbReference>
<evidence type="ECO:0000256" key="12">
    <source>
        <dbReference type="ARBA" id="ARBA00023136"/>
    </source>
</evidence>
<keyword evidence="10" id="KW-1133">Transmembrane helix</keyword>
<keyword evidence="18" id="KW-1185">Reference proteome</keyword>
<evidence type="ECO:0000256" key="6">
    <source>
        <dbReference type="ARBA" id="ARBA00022723"/>
    </source>
</evidence>
<dbReference type="PANTHER" id="PTHR10166">
    <property type="entry name" value="VOLTAGE-DEPENDENT CALCIUM CHANNEL SUBUNIT ALPHA-2/DELTA-RELATED"/>
    <property type="match status" value="1"/>
</dbReference>
<dbReference type="PROSITE" id="PS50234">
    <property type="entry name" value="VWFA"/>
    <property type="match status" value="1"/>
</dbReference>
<dbReference type="PANTHER" id="PTHR10166:SF31">
    <property type="entry name" value="CA[2+] CHANNEL MUSCLE-SPECIFIC ALPHA2_DELTA SUBUNIT, ISOFORM A"/>
    <property type="match status" value="1"/>
</dbReference>
<evidence type="ECO:0000313" key="17">
    <source>
        <dbReference type="EMBL" id="KAJ8926857.1"/>
    </source>
</evidence>
<keyword evidence="11" id="KW-0406">Ion transport</keyword>
<dbReference type="Gene3D" id="3.30.450.20">
    <property type="entry name" value="PAS domain"/>
    <property type="match status" value="1"/>
</dbReference>
<comment type="subcellular location">
    <subcellularLocation>
        <location evidence="1">Membrane</location>
        <topology evidence="1">Single-pass type I membrane protein</topology>
    </subcellularLocation>
</comment>
<reference evidence="17" key="1">
    <citation type="journal article" date="2023" name="Insect Mol. Biol.">
        <title>Genome sequencing provides insights into the evolution of gene families encoding plant cell wall-degrading enzymes in longhorned beetles.</title>
        <authorList>
            <person name="Shin N.R."/>
            <person name="Okamura Y."/>
            <person name="Kirsch R."/>
            <person name="Pauchet Y."/>
        </authorList>
    </citation>
    <scope>NUCLEOTIDE SEQUENCE</scope>
    <source>
        <strain evidence="17">RBIC_L_NR</strain>
    </source>
</reference>
<gene>
    <name evidence="17" type="ORF">NQ314_020708</name>
</gene>
<dbReference type="Pfam" id="PF08473">
    <property type="entry name" value="VGCC_alpha2"/>
    <property type="match status" value="1"/>
</dbReference>
<dbReference type="InterPro" id="IPR013680">
    <property type="entry name" value="VDCC_a2/dsu"/>
</dbReference>
<dbReference type="GO" id="GO:0005245">
    <property type="term" value="F:voltage-gated calcium channel activity"/>
    <property type="evidence" value="ECO:0007669"/>
    <property type="project" value="TreeGrafter"/>
</dbReference>
<keyword evidence="6" id="KW-0479">Metal-binding</keyword>
<accession>A0AAV8WKM6</accession>
<keyword evidence="4" id="KW-0107">Calcium channel</keyword>
<evidence type="ECO:0000256" key="8">
    <source>
        <dbReference type="ARBA" id="ARBA00022837"/>
    </source>
</evidence>
<name>A0AAV8WKM6_9CUCU</name>
<evidence type="ECO:0000256" key="3">
    <source>
        <dbReference type="ARBA" id="ARBA00022568"/>
    </source>
</evidence>
<dbReference type="FunFam" id="3.40.50.410:FF:000095">
    <property type="entry name" value="Dihydropyridine-sensitive l-type calcium channel"/>
    <property type="match status" value="1"/>
</dbReference>
<evidence type="ECO:0000313" key="18">
    <source>
        <dbReference type="Proteomes" id="UP001162156"/>
    </source>
</evidence>
<evidence type="ECO:0000256" key="2">
    <source>
        <dbReference type="ARBA" id="ARBA00022448"/>
    </source>
</evidence>
<organism evidence="17 18">
    <name type="scientific">Rhamnusium bicolor</name>
    <dbReference type="NCBI Taxonomy" id="1586634"/>
    <lineage>
        <taxon>Eukaryota</taxon>
        <taxon>Metazoa</taxon>
        <taxon>Ecdysozoa</taxon>
        <taxon>Arthropoda</taxon>
        <taxon>Hexapoda</taxon>
        <taxon>Insecta</taxon>
        <taxon>Pterygota</taxon>
        <taxon>Neoptera</taxon>
        <taxon>Endopterygota</taxon>
        <taxon>Coleoptera</taxon>
        <taxon>Polyphaga</taxon>
        <taxon>Cucujiformia</taxon>
        <taxon>Chrysomeloidea</taxon>
        <taxon>Cerambycidae</taxon>
        <taxon>Lepturinae</taxon>
        <taxon>Rhagiini</taxon>
        <taxon>Rhamnusium</taxon>
    </lineage>
</organism>
<keyword evidence="15" id="KW-0407">Ion channel</keyword>
<dbReference type="SUPFAM" id="SSF53300">
    <property type="entry name" value="vWA-like"/>
    <property type="match status" value="1"/>
</dbReference>
<feature type="domain" description="VWFA" evidence="16">
    <location>
        <begin position="88"/>
        <end position="280"/>
    </location>
</feature>